<dbReference type="EMBL" id="JDVG02000635">
    <property type="protein sequence ID" value="KFB70854.1"/>
    <property type="molecule type" value="Genomic_DNA"/>
</dbReference>
<dbReference type="SUPFAM" id="SSF46955">
    <property type="entry name" value="Putative DNA-binding domain"/>
    <property type="match status" value="1"/>
</dbReference>
<proteinExistence type="predicted"/>
<dbReference type="GO" id="GO:0003677">
    <property type="term" value="F:DNA binding"/>
    <property type="evidence" value="ECO:0007669"/>
    <property type="project" value="InterPro"/>
</dbReference>
<accession>A0A080M0W2</accession>
<reference evidence="2 3" key="1">
    <citation type="submission" date="2014-02" db="EMBL/GenBank/DDBJ databases">
        <title>Expanding our view of genomic diversity in Candidatus Accumulibacter clades.</title>
        <authorList>
            <person name="Skennerton C.T."/>
            <person name="Barr J.J."/>
            <person name="Slater F.R."/>
            <person name="Bond P.L."/>
            <person name="Tyson G.W."/>
        </authorList>
    </citation>
    <scope>NUCLEOTIDE SEQUENCE [LARGE SCALE GENOMIC DNA]</scope>
    <source>
        <strain evidence="3">BA-91</strain>
    </source>
</reference>
<organism evidence="2 3">
    <name type="scientific">Candidatus Accumulibacter phosphatis</name>
    <dbReference type="NCBI Taxonomy" id="327160"/>
    <lineage>
        <taxon>Bacteria</taxon>
        <taxon>Pseudomonadati</taxon>
        <taxon>Pseudomonadota</taxon>
        <taxon>Betaproteobacteria</taxon>
        <taxon>Candidatus Accumulibacter</taxon>
    </lineage>
</organism>
<gene>
    <name evidence="2" type="ORF">AW09_004029</name>
</gene>
<comment type="caution">
    <text evidence="2">The sequence shown here is derived from an EMBL/GenBank/DDBJ whole genome shotgun (WGS) entry which is preliminary data.</text>
</comment>
<dbReference type="InterPro" id="IPR010093">
    <property type="entry name" value="SinI_DNA-bd"/>
</dbReference>
<dbReference type="InterPro" id="IPR009061">
    <property type="entry name" value="DNA-bd_dom_put_sf"/>
</dbReference>
<protein>
    <submittedName>
        <fullName evidence="2">DNA binding domain, excisionase family</fullName>
    </submittedName>
</protein>
<dbReference type="InterPro" id="IPR041657">
    <property type="entry name" value="HTH_17"/>
</dbReference>
<dbReference type="Proteomes" id="UP000020077">
    <property type="component" value="Unassembled WGS sequence"/>
</dbReference>
<dbReference type="Pfam" id="PF12728">
    <property type="entry name" value="HTH_17"/>
    <property type="match status" value="1"/>
</dbReference>
<dbReference type="NCBIfam" id="TIGR01764">
    <property type="entry name" value="excise"/>
    <property type="match status" value="1"/>
</dbReference>
<name>A0A080M0W2_9PROT</name>
<dbReference type="AlphaFoldDB" id="A0A080M0W2"/>
<evidence type="ECO:0000313" key="2">
    <source>
        <dbReference type="EMBL" id="KFB70854.1"/>
    </source>
</evidence>
<feature type="domain" description="Helix-turn-helix" evidence="1">
    <location>
        <begin position="3"/>
        <end position="44"/>
    </location>
</feature>
<evidence type="ECO:0000313" key="3">
    <source>
        <dbReference type="Proteomes" id="UP000020077"/>
    </source>
</evidence>
<evidence type="ECO:0000259" key="1">
    <source>
        <dbReference type="Pfam" id="PF12728"/>
    </source>
</evidence>
<sequence length="186" mass="20781">MKLTLEQAAARLGKSERQIRYLVHNGRLPAEKIGGRWLIDSDALTLSDGQREAVERKERQLRAAVEEGLGLPAASERSPRYSVRDLKGFQLALPLYRQTAACLGADHPATLALRRVLEELARGCHRFEHAEKAEAYRQARDAASAAVVELLLCTRPETDAVAVQIEQDLMAALAGLLRRLDHRRRQ</sequence>